<proteinExistence type="predicted"/>
<dbReference type="EMBL" id="JAFEKC020000019">
    <property type="protein sequence ID" value="KAK0509094.1"/>
    <property type="molecule type" value="Genomic_DNA"/>
</dbReference>
<feature type="compositionally biased region" description="Polar residues" evidence="2">
    <location>
        <begin position="548"/>
        <end position="563"/>
    </location>
</feature>
<name>A0AA39QVG0_9LECA</name>
<accession>A0AA39QVG0</accession>
<feature type="compositionally biased region" description="Low complexity" evidence="2">
    <location>
        <begin position="457"/>
        <end position="471"/>
    </location>
</feature>
<feature type="compositionally biased region" description="Low complexity" evidence="2">
    <location>
        <begin position="422"/>
        <end position="440"/>
    </location>
</feature>
<protein>
    <submittedName>
        <fullName evidence="3">Uncharacterized protein</fullName>
    </submittedName>
</protein>
<sequence length="737" mass="80118">MSSPPVASAASATLDSLLSQPLGGMRGMERPATCCCGREQCAYLEHNEAAIEGLEKDLQSAAQIGQALLSRHEAYMAEAEAERRKMAASIDKLEKDKKEVEAANARTIEENRYLLDQLEELNGTVANADAEISSLKLTLESTRRELDRLTVLATRTSQLEAQLAAMEKEQDELQKQLESTEDLERTAIQRWKGAERTIGDLQEQIDRIEREAKEERARHIEVVARFERRRAVERELESAAGRLKGAAAATTLEKNGGNSVVSHFVKDILQDNANLQMGIVELRELLMGSNEEVENLREQMMLHQPVASSSTGRGFIEDLNSEITKTPSEITPDFHVHHHYHAAPVAKIAREKAVGLGRPKKRRNITTMGLRTPITGVHTPRILNSPRMGPTPASSAATILSRTSVTIPASQSSHAHKWSMESSQAPSSSAGSSLPGSPSSVFHNMSLFDRMDDAMDSSRPTTPGSTTLGSPYLYPRRPKRDSDVSIRSLSAQPLSKGSQSIADVLEAADLDFQDDYMNNANFPLLEHSTILEEPEDGSVRCSLADDSNAGSNSDIHTSVQQQRPRLHRASSHESLLSSRGVDIPKLRGKGSQYLGNHGFTPRTSLGGSTASAVPVTSSTEALAYRANRTRGYNSSDYNRLLLGGVSTSPNTADVSSPEKSTLGKRMGGWMLGMWGIAPAASSGNPKAKDVLSTFDERLADKKQGGSTRGRKADNRLSSHIEAVNVDDALLQESLGEG</sequence>
<comment type="caution">
    <text evidence="3">The sequence shown here is derived from an EMBL/GenBank/DDBJ whole genome shotgun (WGS) entry which is preliminary data.</text>
</comment>
<reference evidence="3" key="1">
    <citation type="submission" date="2023-03" db="EMBL/GenBank/DDBJ databases">
        <title>Complete genome of Cladonia borealis.</title>
        <authorList>
            <person name="Park H."/>
        </authorList>
    </citation>
    <scope>NUCLEOTIDE SEQUENCE</scope>
    <source>
        <strain evidence="3">ANT050790</strain>
    </source>
</reference>
<dbReference type="Proteomes" id="UP001166286">
    <property type="component" value="Unassembled WGS sequence"/>
</dbReference>
<evidence type="ECO:0000256" key="1">
    <source>
        <dbReference type="SAM" id="Coils"/>
    </source>
</evidence>
<keyword evidence="1" id="KW-0175">Coiled coil</keyword>
<dbReference type="AlphaFoldDB" id="A0AA39QVG0"/>
<keyword evidence="4" id="KW-1185">Reference proteome</keyword>
<feature type="region of interest" description="Disordered" evidence="2">
    <location>
        <begin position="696"/>
        <end position="718"/>
    </location>
</feature>
<gene>
    <name evidence="3" type="ORF">JMJ35_008465</name>
</gene>
<evidence type="ECO:0000256" key="2">
    <source>
        <dbReference type="SAM" id="MobiDB-lite"/>
    </source>
</evidence>
<feature type="region of interest" description="Disordered" evidence="2">
    <location>
        <begin position="376"/>
        <end position="395"/>
    </location>
</feature>
<feature type="region of interest" description="Disordered" evidence="2">
    <location>
        <begin position="545"/>
        <end position="576"/>
    </location>
</feature>
<dbReference type="Gene3D" id="1.20.5.340">
    <property type="match status" value="1"/>
</dbReference>
<evidence type="ECO:0000313" key="4">
    <source>
        <dbReference type="Proteomes" id="UP001166286"/>
    </source>
</evidence>
<dbReference type="PANTHER" id="PTHR43941">
    <property type="entry name" value="STRUCTURAL MAINTENANCE OF CHROMOSOMES PROTEIN 2"/>
    <property type="match status" value="1"/>
</dbReference>
<evidence type="ECO:0000313" key="3">
    <source>
        <dbReference type="EMBL" id="KAK0509094.1"/>
    </source>
</evidence>
<organism evidence="3 4">
    <name type="scientific">Cladonia borealis</name>
    <dbReference type="NCBI Taxonomy" id="184061"/>
    <lineage>
        <taxon>Eukaryota</taxon>
        <taxon>Fungi</taxon>
        <taxon>Dikarya</taxon>
        <taxon>Ascomycota</taxon>
        <taxon>Pezizomycotina</taxon>
        <taxon>Lecanoromycetes</taxon>
        <taxon>OSLEUM clade</taxon>
        <taxon>Lecanoromycetidae</taxon>
        <taxon>Lecanorales</taxon>
        <taxon>Lecanorineae</taxon>
        <taxon>Cladoniaceae</taxon>
        <taxon>Cladonia</taxon>
    </lineage>
</organism>
<feature type="region of interest" description="Disordered" evidence="2">
    <location>
        <begin position="406"/>
        <end position="485"/>
    </location>
</feature>
<feature type="coiled-coil region" evidence="1">
    <location>
        <begin position="44"/>
        <end position="218"/>
    </location>
</feature>